<protein>
    <submittedName>
        <fullName evidence="2">Uncharacterized protein</fullName>
    </submittedName>
</protein>
<keyword evidence="1" id="KW-0812">Transmembrane</keyword>
<keyword evidence="1" id="KW-0472">Membrane</keyword>
<gene>
    <name evidence="2" type="ORF">FEF26_15110</name>
</gene>
<dbReference type="AlphaFoldDB" id="A0A5R9B6W6"/>
<dbReference type="RefSeq" id="WP_138254364.1">
    <property type="nucleotide sequence ID" value="NZ_VAVZ01000077.1"/>
</dbReference>
<sequence length="80" mass="8854">MESVPVWVFFIPVVGFVMGPLLIIFRKRFQRDVVAIEKKIGLPKLMRLDAFSDNGGATLVIGIGFIVIAVLQVVVLITQL</sequence>
<name>A0A5R9B6W6_9MICC</name>
<accession>A0A5R9B6W6</accession>
<reference evidence="2 3" key="1">
    <citation type="submission" date="2019-05" db="EMBL/GenBank/DDBJ databases">
        <title>Nesterenkonia sp. GY074 isolated from the Southern Atlantic Ocean.</title>
        <authorList>
            <person name="Zhang G."/>
        </authorList>
    </citation>
    <scope>NUCLEOTIDE SEQUENCE [LARGE SCALE GENOMIC DNA]</scope>
    <source>
        <strain evidence="2 3">GY074</strain>
    </source>
</reference>
<comment type="caution">
    <text evidence="2">The sequence shown here is derived from an EMBL/GenBank/DDBJ whole genome shotgun (WGS) entry which is preliminary data.</text>
</comment>
<feature type="transmembrane region" description="Helical" evidence="1">
    <location>
        <begin position="56"/>
        <end position="77"/>
    </location>
</feature>
<organism evidence="2 3">
    <name type="scientific">Nesterenkonia salmonea</name>
    <dbReference type="NCBI Taxonomy" id="1804987"/>
    <lineage>
        <taxon>Bacteria</taxon>
        <taxon>Bacillati</taxon>
        <taxon>Actinomycetota</taxon>
        <taxon>Actinomycetes</taxon>
        <taxon>Micrococcales</taxon>
        <taxon>Micrococcaceae</taxon>
        <taxon>Nesterenkonia</taxon>
    </lineage>
</organism>
<keyword evidence="3" id="KW-1185">Reference proteome</keyword>
<evidence type="ECO:0000256" key="1">
    <source>
        <dbReference type="SAM" id="Phobius"/>
    </source>
</evidence>
<proteinExistence type="predicted"/>
<keyword evidence="1" id="KW-1133">Transmembrane helix</keyword>
<feature type="transmembrane region" description="Helical" evidence="1">
    <location>
        <begin position="6"/>
        <end position="25"/>
    </location>
</feature>
<dbReference type="EMBL" id="VAVZ01000077">
    <property type="protein sequence ID" value="TLP92116.1"/>
    <property type="molecule type" value="Genomic_DNA"/>
</dbReference>
<evidence type="ECO:0000313" key="2">
    <source>
        <dbReference type="EMBL" id="TLP92116.1"/>
    </source>
</evidence>
<evidence type="ECO:0000313" key="3">
    <source>
        <dbReference type="Proteomes" id="UP000310458"/>
    </source>
</evidence>
<dbReference type="Proteomes" id="UP000310458">
    <property type="component" value="Unassembled WGS sequence"/>
</dbReference>